<organism evidence="2 3">
    <name type="scientific">Macrophomina phaseolina</name>
    <dbReference type="NCBI Taxonomy" id="35725"/>
    <lineage>
        <taxon>Eukaryota</taxon>
        <taxon>Fungi</taxon>
        <taxon>Dikarya</taxon>
        <taxon>Ascomycota</taxon>
        <taxon>Pezizomycotina</taxon>
        <taxon>Dothideomycetes</taxon>
        <taxon>Dothideomycetes incertae sedis</taxon>
        <taxon>Botryosphaeriales</taxon>
        <taxon>Botryosphaeriaceae</taxon>
        <taxon>Macrophomina</taxon>
    </lineage>
</organism>
<evidence type="ECO:0000256" key="1">
    <source>
        <dbReference type="SAM" id="SignalP"/>
    </source>
</evidence>
<feature type="chain" id="PRO_5046300458" description="Secreted protein" evidence="1">
    <location>
        <begin position="16"/>
        <end position="87"/>
    </location>
</feature>
<sequence length="87" mass="9238">MLLALCLSPPPAVHAHWLSPALHLIAPTLSDTLSPGTCHSAATPSLSARSRSIGPLADRCHLCSMSPPAARRPPCCVCFMRPPMVRM</sequence>
<dbReference type="Proteomes" id="UP000774617">
    <property type="component" value="Unassembled WGS sequence"/>
</dbReference>
<feature type="signal peptide" evidence="1">
    <location>
        <begin position="1"/>
        <end position="15"/>
    </location>
</feature>
<proteinExistence type="predicted"/>
<evidence type="ECO:0000313" key="3">
    <source>
        <dbReference type="Proteomes" id="UP000774617"/>
    </source>
</evidence>
<protein>
    <recommendedName>
        <fullName evidence="4">Secreted protein</fullName>
    </recommendedName>
</protein>
<gene>
    <name evidence="2" type="ORF">B0J12DRAFT_674981</name>
</gene>
<reference evidence="2 3" key="1">
    <citation type="journal article" date="2021" name="Nat. Commun.">
        <title>Genetic determinants of endophytism in the Arabidopsis root mycobiome.</title>
        <authorList>
            <person name="Mesny F."/>
            <person name="Miyauchi S."/>
            <person name="Thiergart T."/>
            <person name="Pickel B."/>
            <person name="Atanasova L."/>
            <person name="Karlsson M."/>
            <person name="Huettel B."/>
            <person name="Barry K.W."/>
            <person name="Haridas S."/>
            <person name="Chen C."/>
            <person name="Bauer D."/>
            <person name="Andreopoulos W."/>
            <person name="Pangilinan J."/>
            <person name="LaButti K."/>
            <person name="Riley R."/>
            <person name="Lipzen A."/>
            <person name="Clum A."/>
            <person name="Drula E."/>
            <person name="Henrissat B."/>
            <person name="Kohler A."/>
            <person name="Grigoriev I.V."/>
            <person name="Martin F.M."/>
            <person name="Hacquard S."/>
        </authorList>
    </citation>
    <scope>NUCLEOTIDE SEQUENCE [LARGE SCALE GENOMIC DNA]</scope>
    <source>
        <strain evidence="2 3">MPI-SDFR-AT-0080</strain>
    </source>
</reference>
<comment type="caution">
    <text evidence="2">The sequence shown here is derived from an EMBL/GenBank/DDBJ whole genome shotgun (WGS) entry which is preliminary data.</text>
</comment>
<keyword evidence="3" id="KW-1185">Reference proteome</keyword>
<evidence type="ECO:0008006" key="4">
    <source>
        <dbReference type="Google" id="ProtNLM"/>
    </source>
</evidence>
<name>A0ABQ8G0Z8_9PEZI</name>
<evidence type="ECO:0000313" key="2">
    <source>
        <dbReference type="EMBL" id="KAH7041930.1"/>
    </source>
</evidence>
<keyword evidence="1" id="KW-0732">Signal</keyword>
<accession>A0ABQ8G0Z8</accession>
<dbReference type="EMBL" id="JAGTJR010000028">
    <property type="protein sequence ID" value="KAH7041930.1"/>
    <property type="molecule type" value="Genomic_DNA"/>
</dbReference>